<evidence type="ECO:0000313" key="4">
    <source>
        <dbReference type="Proteomes" id="UP000019373"/>
    </source>
</evidence>
<reference evidence="4" key="1">
    <citation type="journal article" date="2014" name="BMC Genomics">
        <title>Genome characteristics reveal the impact of lichenization on lichen-forming fungus Endocarpon pusillum Hedwig (Verrucariales, Ascomycota).</title>
        <authorList>
            <person name="Wang Y.-Y."/>
            <person name="Liu B."/>
            <person name="Zhang X.-Y."/>
            <person name="Zhou Q.-M."/>
            <person name="Zhang T."/>
            <person name="Li H."/>
            <person name="Yu Y.-F."/>
            <person name="Zhang X.-L."/>
            <person name="Hao X.-Y."/>
            <person name="Wang M."/>
            <person name="Wang L."/>
            <person name="Wei J.-C."/>
        </authorList>
    </citation>
    <scope>NUCLEOTIDE SEQUENCE [LARGE SCALE GENOMIC DNA]</scope>
    <source>
        <strain evidence="4">Z07020 / HMAS-L-300199</strain>
    </source>
</reference>
<proteinExistence type="predicted"/>
<feature type="region of interest" description="Disordered" evidence="1">
    <location>
        <begin position="36"/>
        <end position="144"/>
    </location>
</feature>
<feature type="region of interest" description="Disordered" evidence="1">
    <location>
        <begin position="232"/>
        <end position="256"/>
    </location>
</feature>
<dbReference type="OrthoDB" id="4739136at2759"/>
<keyword evidence="4" id="KW-1185">Reference proteome</keyword>
<dbReference type="RefSeq" id="XP_007803714.1">
    <property type="nucleotide sequence ID" value="XM_007805523.1"/>
</dbReference>
<feature type="compositionally biased region" description="Basic and acidic residues" evidence="1">
    <location>
        <begin position="91"/>
        <end position="107"/>
    </location>
</feature>
<protein>
    <recommendedName>
        <fullName evidence="2">DUF7905 domain-containing protein</fullName>
    </recommendedName>
</protein>
<dbReference type="EMBL" id="KE721301">
    <property type="protein sequence ID" value="ERF70656.1"/>
    <property type="molecule type" value="Genomic_DNA"/>
</dbReference>
<dbReference type="HOGENOM" id="CLU_356017_0_0_1"/>
<feature type="compositionally biased region" description="Polar residues" evidence="1">
    <location>
        <begin position="115"/>
        <end position="141"/>
    </location>
</feature>
<feature type="domain" description="DUF7905" evidence="2">
    <location>
        <begin position="417"/>
        <end position="724"/>
    </location>
</feature>
<dbReference type="GeneID" id="19237575"/>
<organism evidence="3 4">
    <name type="scientific">Endocarpon pusillum (strain Z07020 / HMAS-L-300199)</name>
    <name type="common">Lichen-forming fungus</name>
    <dbReference type="NCBI Taxonomy" id="1263415"/>
    <lineage>
        <taxon>Eukaryota</taxon>
        <taxon>Fungi</taxon>
        <taxon>Dikarya</taxon>
        <taxon>Ascomycota</taxon>
        <taxon>Pezizomycotina</taxon>
        <taxon>Eurotiomycetes</taxon>
        <taxon>Chaetothyriomycetidae</taxon>
        <taxon>Verrucariales</taxon>
        <taxon>Verrucariaceae</taxon>
        <taxon>Endocarpon</taxon>
    </lineage>
</organism>
<evidence type="ECO:0000259" key="2">
    <source>
        <dbReference type="Pfam" id="PF25482"/>
    </source>
</evidence>
<accession>U1GFZ2</accession>
<evidence type="ECO:0000256" key="1">
    <source>
        <dbReference type="SAM" id="MobiDB-lite"/>
    </source>
</evidence>
<dbReference type="eggNOG" id="ENOG502S50B">
    <property type="taxonomic scope" value="Eukaryota"/>
</dbReference>
<feature type="compositionally biased region" description="Basic and acidic residues" evidence="1">
    <location>
        <begin position="240"/>
        <end position="256"/>
    </location>
</feature>
<dbReference type="AlphaFoldDB" id="U1GFZ2"/>
<name>U1GFZ2_ENDPU</name>
<feature type="compositionally biased region" description="Polar residues" evidence="1">
    <location>
        <begin position="46"/>
        <end position="64"/>
    </location>
</feature>
<dbReference type="InterPro" id="IPR057227">
    <property type="entry name" value="DUF7905"/>
</dbReference>
<gene>
    <name evidence="3" type="ORF">EPUS_02522</name>
</gene>
<dbReference type="Proteomes" id="UP000019373">
    <property type="component" value="Unassembled WGS sequence"/>
</dbReference>
<evidence type="ECO:0000313" key="3">
    <source>
        <dbReference type="EMBL" id="ERF70656.1"/>
    </source>
</evidence>
<sequence length="788" mass="89500">MSDYEIPNAREWDAASSARFSTSRLSLSDELDDGFTKVHGSKTKRQNQVNTAQSTKIPVHNTTGKGHHLNGYDGANNQNPILTNGHIYGRGRPEASRPERGRPDRGRGRGAGRGNENSNHFTKRSTNPAPLPDRSSTQRSKPISAAELACQRGEPAAGEFSFTIPRRACYRHLRDKAQSFKGQLAAISRTSSTHIEESPADVFKVLIWGDEVNLRQAVLQLEDLDKSVQPQKWAKNPAFDGRRENRRERKAHEEEQATRLQLFADSQQYPFEYSFIWPDSELSLEQVIDRHDRPKGALESLRSTYQCSIRCDVASSTIIIQGMQERDVIAAGRTFERIARQMITDMSQFIKISLLSAPTTPLHQPFVSMNQQVKLNTALYYLPFSQERKTDSFMVSVPKLWTHILPPSDEARLKSEKMVRRLDQYNRNAILAGLEKSLTNLHFVEKAVRMQVDFGELAFLRYLAPRSGSQSHSLEEFRRTMSKERTHLLLQAMPPNVQIHKLIDHLLKHPALKDEGEDSASVTERYVVAFDFRRPDRKILRHEQEFGTSYRNEEMEMRRKSWVLMGADSDRESPLVLSVLDFESLDWQLRIQAYDILDARSMAKEYADFEAAVGLGAAPSPAGITGPPAQRASFPRGHHDLVRVTNKPLIQFTLGKTDHILEIAREDVYETHLYQSYPPKPESKWTASFYYSQWVNDLGEFAYKKHGETPSWQASLSTFFPEGEDAAGQPQKKLKGPRMFLKEVEEVKNILWEATRVCTDGNNGDRLATSGRIGTVEKGEDDDLAMAN</sequence>
<dbReference type="Pfam" id="PF25482">
    <property type="entry name" value="DUF7905"/>
    <property type="match status" value="1"/>
</dbReference>
<dbReference type="OMA" id="WDNMLGQ"/>